<dbReference type="RefSeq" id="XP_052903709.1">
    <property type="nucleotide sequence ID" value="XM_053049978.1"/>
</dbReference>
<organism evidence="1 2">
    <name type="scientific">Nematocida ausubeli (strain ATCC PRA-371 / ERTm2)</name>
    <name type="common">Nematode killer fungus</name>
    <dbReference type="NCBI Taxonomy" id="1913371"/>
    <lineage>
        <taxon>Eukaryota</taxon>
        <taxon>Fungi</taxon>
        <taxon>Fungi incertae sedis</taxon>
        <taxon>Microsporidia</taxon>
        <taxon>Nematocida</taxon>
    </lineage>
</organism>
<comment type="caution">
    <text evidence="1">The sequence shown here is derived from an EMBL/GenBank/DDBJ whole genome shotgun (WGS) entry which is preliminary data.</text>
</comment>
<name>A0A086IZ36_NEMA1</name>
<dbReference type="Proteomes" id="UP000054524">
    <property type="component" value="Unassembled WGS sequence"/>
</dbReference>
<dbReference type="AlphaFoldDB" id="A0A086IZ36"/>
<sequence length="226" mass="26013">MNLHAKHILLNNLPEEIEGEVELAEFKNRNASGTVLLCNNKTYRLVCREDSNTFLMKTDQETAKLEMFLECRDVKYGEKEILEILPEISIGSIDTVELYIPKRRMFSLYPLTDAEYKEILLKNRSIIISHNGEEYFAKVSSQSASETFLLVRSLGISKESQKEEEIKEAFNEILPPILFQLITPHIHNGLVDEVAIKREIIALFKEISSSHEEFTRNLLLNGLQEV</sequence>
<dbReference type="GeneID" id="77677347"/>
<gene>
    <name evidence="1" type="ORF">NESG_02374</name>
</gene>
<dbReference type="OrthoDB" id="2187814at2759"/>
<dbReference type="EMBL" id="AKIJ01000006">
    <property type="protein sequence ID" value="KFG25154.1"/>
    <property type="molecule type" value="Genomic_DNA"/>
</dbReference>
<keyword evidence="2" id="KW-1185">Reference proteome</keyword>
<evidence type="ECO:0000313" key="1">
    <source>
        <dbReference type="EMBL" id="KFG25154.1"/>
    </source>
</evidence>
<accession>A0A086IZ36</accession>
<reference evidence="1 2" key="1">
    <citation type="journal article" date="2014" name="Genome Announc.">
        <title>Genome Sequence of the Microsporidian Species Nematocida sp1 Strain ERTm6 (ATCC PRA-372).</title>
        <authorList>
            <person name="Bakowski M.A."/>
            <person name="Priest M."/>
            <person name="Young S."/>
            <person name="Cuomo C.A."/>
            <person name="Troemel E.R."/>
        </authorList>
    </citation>
    <scope>NUCLEOTIDE SEQUENCE [LARGE SCALE GENOMIC DNA]</scope>
    <source>
        <strain evidence="1 2">ERTm6</strain>
    </source>
</reference>
<evidence type="ECO:0000313" key="2">
    <source>
        <dbReference type="Proteomes" id="UP000054524"/>
    </source>
</evidence>
<protein>
    <submittedName>
        <fullName evidence="1">Uncharacterized protein</fullName>
    </submittedName>
</protein>
<dbReference type="HOGENOM" id="CLU_1225062_0_0_1"/>
<proteinExistence type="predicted"/>